<proteinExistence type="predicted"/>
<gene>
    <name evidence="2" type="ORF">RBSH_01290</name>
</gene>
<comment type="caution">
    <text evidence="2">The sequence shown here is derived from an EMBL/GenBank/DDBJ whole genome shotgun (WGS) entry which is preliminary data.</text>
</comment>
<evidence type="ECO:0000313" key="3">
    <source>
        <dbReference type="Proteomes" id="UP000007993"/>
    </source>
</evidence>
<dbReference type="Proteomes" id="UP000007993">
    <property type="component" value="Unassembled WGS sequence"/>
</dbReference>
<organism evidence="2 3">
    <name type="scientific">Rhodopirellula baltica SH28</name>
    <dbReference type="NCBI Taxonomy" id="993517"/>
    <lineage>
        <taxon>Bacteria</taxon>
        <taxon>Pseudomonadati</taxon>
        <taxon>Planctomycetota</taxon>
        <taxon>Planctomycetia</taxon>
        <taxon>Pirellulales</taxon>
        <taxon>Pirellulaceae</taxon>
        <taxon>Rhodopirellula</taxon>
    </lineage>
</organism>
<sequence>MGTPATPITKQPTMVVGIMHSFAGNAQCHATARAGEHTNQQAPRQRASDLDLSNRSNAVVWIGMWHSQSIDRSR</sequence>
<reference evidence="2 3" key="1">
    <citation type="journal article" date="2013" name="Mar. Genomics">
        <title>Expression of sulfatases in Rhodopirellula baltica and the diversity of sulfatases in the genus Rhodopirellula.</title>
        <authorList>
            <person name="Wegner C.E."/>
            <person name="Richter-Heitmann T."/>
            <person name="Klindworth A."/>
            <person name="Klockow C."/>
            <person name="Richter M."/>
            <person name="Achstetter T."/>
            <person name="Glockner F.O."/>
            <person name="Harder J."/>
        </authorList>
    </citation>
    <scope>NUCLEOTIDE SEQUENCE [LARGE SCALE GENOMIC DNA]</scope>
    <source>
        <strain evidence="2 3">SH28</strain>
    </source>
</reference>
<name>K5EBZ0_RHOBT</name>
<accession>K5EBZ0</accession>
<dbReference type="AlphaFoldDB" id="K5EBZ0"/>
<evidence type="ECO:0000256" key="1">
    <source>
        <dbReference type="SAM" id="MobiDB-lite"/>
    </source>
</evidence>
<feature type="region of interest" description="Disordered" evidence="1">
    <location>
        <begin position="33"/>
        <end position="53"/>
    </location>
</feature>
<protein>
    <submittedName>
        <fullName evidence="2">Uncharacterized protein</fullName>
    </submittedName>
</protein>
<evidence type="ECO:0000313" key="2">
    <source>
        <dbReference type="EMBL" id="EKK03371.1"/>
    </source>
</evidence>
<dbReference type="EMBL" id="AMCW01000030">
    <property type="protein sequence ID" value="EKK03371.1"/>
    <property type="molecule type" value="Genomic_DNA"/>
</dbReference>